<proteinExistence type="predicted"/>
<comment type="caution">
    <text evidence="1">The sequence shown here is derived from an EMBL/GenBank/DDBJ whole genome shotgun (WGS) entry which is preliminary data.</text>
</comment>
<protein>
    <submittedName>
        <fullName evidence="1">Uncharacterized protein</fullName>
    </submittedName>
</protein>
<gene>
    <name evidence="1" type="ORF">FD754_020612</name>
</gene>
<organism evidence="1 2">
    <name type="scientific">Muntiacus muntjak</name>
    <name type="common">Barking deer</name>
    <name type="synonym">Indian muntjac</name>
    <dbReference type="NCBI Taxonomy" id="9888"/>
    <lineage>
        <taxon>Eukaryota</taxon>
        <taxon>Metazoa</taxon>
        <taxon>Chordata</taxon>
        <taxon>Craniata</taxon>
        <taxon>Vertebrata</taxon>
        <taxon>Euteleostomi</taxon>
        <taxon>Mammalia</taxon>
        <taxon>Eutheria</taxon>
        <taxon>Laurasiatheria</taxon>
        <taxon>Artiodactyla</taxon>
        <taxon>Ruminantia</taxon>
        <taxon>Pecora</taxon>
        <taxon>Cervidae</taxon>
        <taxon>Muntiacinae</taxon>
        <taxon>Muntiacus</taxon>
    </lineage>
</organism>
<evidence type="ECO:0000313" key="2">
    <source>
        <dbReference type="Proteomes" id="UP000326458"/>
    </source>
</evidence>
<sequence>MNRPALVEISYENMSFLMTHNPTNATVNKFEIHVLDWPFDGRAPPPNQIVDDWLSPLKTKYREEPGLGRAPVQVALALTECGIKGAFNSKQLLYLEKY</sequence>
<dbReference type="EMBL" id="VCEA01000003">
    <property type="protein sequence ID" value="KAB0343686.1"/>
    <property type="molecule type" value="Genomic_DNA"/>
</dbReference>
<evidence type="ECO:0000313" key="1">
    <source>
        <dbReference type="EMBL" id="KAB0343686.1"/>
    </source>
</evidence>
<dbReference type="AlphaFoldDB" id="A0A5N3V3E3"/>
<name>A0A5N3V3E3_MUNMU</name>
<keyword evidence="2" id="KW-1185">Reference proteome</keyword>
<dbReference type="Gene3D" id="3.90.190.10">
    <property type="entry name" value="Protein tyrosine phosphatase superfamily"/>
    <property type="match status" value="1"/>
</dbReference>
<dbReference type="InterPro" id="IPR029021">
    <property type="entry name" value="Prot-tyrosine_phosphatase-like"/>
</dbReference>
<dbReference type="SUPFAM" id="SSF52799">
    <property type="entry name" value="(Phosphotyrosine protein) phosphatases II"/>
    <property type="match status" value="1"/>
</dbReference>
<dbReference type="Proteomes" id="UP000326458">
    <property type="component" value="Unassembled WGS sequence"/>
</dbReference>
<reference evidence="1 2" key="1">
    <citation type="submission" date="2019-06" db="EMBL/GenBank/DDBJ databases">
        <title>Discovery of a novel chromosome fission-fusion reversal in muntjac.</title>
        <authorList>
            <person name="Mudd A.B."/>
            <person name="Bredeson J.V."/>
            <person name="Baum R."/>
            <person name="Hockemeyer D."/>
            <person name="Rokhsar D.S."/>
        </authorList>
    </citation>
    <scope>NUCLEOTIDE SEQUENCE [LARGE SCALE GENOMIC DNA]</scope>
    <source>
        <strain evidence="1">UTSW_UCB_Mm</strain>
        <tissue evidence="1">Fibroblast cell line</tissue>
    </source>
</reference>
<accession>A0A5N3V3E3</accession>